<protein>
    <submittedName>
        <fullName evidence="2">DUF4255 domain-containing protein</fullName>
    </submittedName>
</protein>
<evidence type="ECO:0000259" key="1">
    <source>
        <dbReference type="Pfam" id="PF14065"/>
    </source>
</evidence>
<feature type="domain" description="Pvc16 N-terminal" evidence="1">
    <location>
        <begin position="7"/>
        <end position="198"/>
    </location>
</feature>
<keyword evidence="3" id="KW-1185">Reference proteome</keyword>
<dbReference type="RefSeq" id="WP_377578459.1">
    <property type="nucleotide sequence ID" value="NZ_JBHTKA010000002.1"/>
</dbReference>
<dbReference type="EMBL" id="JBHTKA010000002">
    <property type="protein sequence ID" value="MFD0999619.1"/>
    <property type="molecule type" value="Genomic_DNA"/>
</dbReference>
<dbReference type="Pfam" id="PF14065">
    <property type="entry name" value="Pvc16_N"/>
    <property type="match status" value="1"/>
</dbReference>
<dbReference type="InterPro" id="IPR025351">
    <property type="entry name" value="Pvc16_N"/>
</dbReference>
<organism evidence="2 3">
    <name type="scientific">Ohtaekwangia kribbensis</name>
    <dbReference type="NCBI Taxonomy" id="688913"/>
    <lineage>
        <taxon>Bacteria</taxon>
        <taxon>Pseudomonadati</taxon>
        <taxon>Bacteroidota</taxon>
        <taxon>Cytophagia</taxon>
        <taxon>Cytophagales</taxon>
        <taxon>Fulvivirgaceae</taxon>
        <taxon>Ohtaekwangia</taxon>
    </lineage>
</organism>
<reference evidence="3" key="1">
    <citation type="journal article" date="2019" name="Int. J. Syst. Evol. Microbiol.">
        <title>The Global Catalogue of Microorganisms (GCM) 10K type strain sequencing project: providing services to taxonomists for standard genome sequencing and annotation.</title>
        <authorList>
            <consortium name="The Broad Institute Genomics Platform"/>
            <consortium name="The Broad Institute Genome Sequencing Center for Infectious Disease"/>
            <person name="Wu L."/>
            <person name="Ma J."/>
        </authorList>
    </citation>
    <scope>NUCLEOTIDE SEQUENCE [LARGE SCALE GENOMIC DNA]</scope>
    <source>
        <strain evidence="3">CCUG 58938</strain>
    </source>
</reference>
<sequence length="203" mass="23328">MIRTALEFIRKELDAYIVDREQDPGNYALNNVVDLKPVYLPDGTYNLNNAMHITMMLIGVDEERREGKRPYYVPIENKQFMKLNPPVELDLSILFIAQSTNYQTALRDLSDVVAFFQVYNVFDESKFPALNADVSDPVNKPWQLIERLSFRLTSLTFEQQNNLWATLGGKYIPSVVYKANMLTVFDTRGKEAAPAITEMNFAD</sequence>
<evidence type="ECO:0000313" key="2">
    <source>
        <dbReference type="EMBL" id="MFD0999619.1"/>
    </source>
</evidence>
<evidence type="ECO:0000313" key="3">
    <source>
        <dbReference type="Proteomes" id="UP001597112"/>
    </source>
</evidence>
<comment type="caution">
    <text evidence="2">The sequence shown here is derived from an EMBL/GenBank/DDBJ whole genome shotgun (WGS) entry which is preliminary data.</text>
</comment>
<proteinExistence type="predicted"/>
<dbReference type="Proteomes" id="UP001597112">
    <property type="component" value="Unassembled WGS sequence"/>
</dbReference>
<name>A0ABW3K0A4_9BACT</name>
<accession>A0ABW3K0A4</accession>
<gene>
    <name evidence="2" type="ORF">ACFQ21_09890</name>
</gene>